<organism evidence="2 3">
    <name type="scientific">Sulfuricaulis limicola</name>
    <dbReference type="NCBI Taxonomy" id="1620215"/>
    <lineage>
        <taxon>Bacteria</taxon>
        <taxon>Pseudomonadati</taxon>
        <taxon>Pseudomonadota</taxon>
        <taxon>Gammaproteobacteria</taxon>
        <taxon>Acidiferrobacterales</taxon>
        <taxon>Acidiferrobacteraceae</taxon>
        <taxon>Sulfuricaulis</taxon>
    </lineage>
</organism>
<feature type="signal peptide" evidence="1">
    <location>
        <begin position="1"/>
        <end position="21"/>
    </location>
</feature>
<dbReference type="AlphaFoldDB" id="A0A1B4XHF7"/>
<dbReference type="KEGG" id="slim:SCL_1944"/>
<dbReference type="InParanoid" id="A0A1B4XHF7"/>
<dbReference type="EMBL" id="AP014879">
    <property type="protein sequence ID" value="BAV34235.1"/>
    <property type="molecule type" value="Genomic_DNA"/>
</dbReference>
<dbReference type="OrthoDB" id="334910at2"/>
<evidence type="ECO:0000313" key="3">
    <source>
        <dbReference type="Proteomes" id="UP000243180"/>
    </source>
</evidence>
<reference evidence="2 3" key="1">
    <citation type="submission" date="2015-05" db="EMBL/GenBank/DDBJ databases">
        <title>Complete genome sequence of a sulfur-oxidizing gammaproteobacterium strain HA5.</title>
        <authorList>
            <person name="Miura A."/>
            <person name="Kojima H."/>
            <person name="Fukui M."/>
        </authorList>
    </citation>
    <scope>NUCLEOTIDE SEQUENCE [LARGE SCALE GENOMIC DNA]</scope>
    <source>
        <strain evidence="2 3">HA5</strain>
    </source>
</reference>
<evidence type="ECO:0000256" key="1">
    <source>
        <dbReference type="SAM" id="SignalP"/>
    </source>
</evidence>
<feature type="chain" id="PRO_5008572418" evidence="1">
    <location>
        <begin position="22"/>
        <end position="161"/>
    </location>
</feature>
<protein>
    <submittedName>
        <fullName evidence="2">Signal peptide protein</fullName>
    </submittedName>
</protein>
<dbReference type="RefSeq" id="WP_096361001.1">
    <property type="nucleotide sequence ID" value="NZ_AP014879.1"/>
</dbReference>
<keyword evidence="3" id="KW-1185">Reference proteome</keyword>
<gene>
    <name evidence="2" type="ORF">SCL_1944</name>
</gene>
<sequence length="161" mass="16922">MLNKKLMVVALVGMFPVGAMAGADGNCGVGSKLFDGQKGIAPQVLAMTTNGTFINTFGVTSGTSGCKQDGVVKSDWKTAMFIDGNKEKLARDMSTGSGESLESLAKLIGVQDQHKPAFFQATKENFAKIFSSDNATTDQVLASLKQVLASDSELAQYSLSI</sequence>
<dbReference type="InterPro" id="IPR021383">
    <property type="entry name" value="DUF3015"/>
</dbReference>
<accession>A0A1B4XHF7</accession>
<dbReference type="Pfam" id="PF11220">
    <property type="entry name" value="DUF3015"/>
    <property type="match status" value="1"/>
</dbReference>
<evidence type="ECO:0000313" key="2">
    <source>
        <dbReference type="EMBL" id="BAV34235.1"/>
    </source>
</evidence>
<proteinExistence type="predicted"/>
<dbReference type="Proteomes" id="UP000243180">
    <property type="component" value="Chromosome"/>
</dbReference>
<keyword evidence="1" id="KW-0732">Signal</keyword>
<name>A0A1B4XHF7_9GAMM</name>